<dbReference type="SUPFAM" id="SSF53448">
    <property type="entry name" value="Nucleotide-diphospho-sugar transferases"/>
    <property type="match status" value="1"/>
</dbReference>
<comment type="catalytic activity">
    <reaction evidence="1">
        <text>1D-myo-inositol 3-phosphate + CTP + H(+) = CDP-1L-myo-inositol + diphosphate</text>
        <dbReference type="Rhea" id="RHEA:30647"/>
        <dbReference type="ChEBI" id="CHEBI:15378"/>
        <dbReference type="ChEBI" id="CHEBI:33019"/>
        <dbReference type="ChEBI" id="CHEBI:37563"/>
        <dbReference type="ChEBI" id="CHEBI:58401"/>
        <dbReference type="ChEBI" id="CHEBI:62573"/>
        <dbReference type="EC" id="2.7.7.74"/>
    </reaction>
</comment>
<feature type="transmembrane region" description="Helical" evidence="10">
    <location>
        <begin position="182"/>
        <end position="203"/>
    </location>
</feature>
<sequence>EWNYIDTGAFLCEDSIFKTLNDLFCEEDHVEWSDVINRSDMNVYENEEPWMDVDTKEDLKRAEDLLMRSLKKDEDGFISRHINRRFSRLITKRLVNFDIEPNLISIFSFLLCIASSLFFYGKILWIGGILAQISSVLDGCDGEIARLKLKESEFGGFLDSLLDRYGDAMIMLGIFSLLKFNFLNISILAAALFGSLTISSTAWRFENDFKKKIHTHEGWIRYIPAKRDERMFIIFLGGILGTIWLPAIFWSLFIIAILSNLRIIGRILIARKMRVA</sequence>
<evidence type="ECO:0000256" key="2">
    <source>
        <dbReference type="ARBA" id="ARBA00006982"/>
    </source>
</evidence>
<protein>
    <recommendedName>
        <fullName evidence="6">Bifunctional IPC transferase and DIPP synthase</fullName>
        <ecNumber evidence="4">2.7.7.74</ecNumber>
        <ecNumber evidence="5">2.7.8.34</ecNumber>
    </recommendedName>
</protein>
<dbReference type="GO" id="GO:0016780">
    <property type="term" value="F:phosphotransferase activity, for other substituted phosphate groups"/>
    <property type="evidence" value="ECO:0007669"/>
    <property type="project" value="InterPro"/>
</dbReference>
<dbReference type="EMBL" id="RXIL01000030">
    <property type="protein sequence ID" value="RZN72254.1"/>
    <property type="molecule type" value="Genomic_DNA"/>
</dbReference>
<comment type="similarity">
    <text evidence="9">Belongs to the CDP-alcohol phosphatidyltransferase class-I family.</text>
</comment>
<feature type="non-terminal residue" evidence="11">
    <location>
        <position position="1"/>
    </location>
</feature>
<comment type="similarity">
    <text evidence="3">In the N-terminal section; belongs to the MobA family.</text>
</comment>
<dbReference type="GO" id="GO:0016020">
    <property type="term" value="C:membrane"/>
    <property type="evidence" value="ECO:0007669"/>
    <property type="project" value="InterPro"/>
</dbReference>
<evidence type="ECO:0000256" key="10">
    <source>
        <dbReference type="SAM" id="Phobius"/>
    </source>
</evidence>
<gene>
    <name evidence="11" type="ORF">EF807_01615</name>
</gene>
<comment type="caution">
    <text evidence="11">The sequence shown here is derived from an EMBL/GenBank/DDBJ whole genome shotgun (WGS) entry which is preliminary data.</text>
</comment>
<keyword evidence="10" id="KW-0472">Membrane</keyword>
<keyword evidence="10" id="KW-1133">Transmembrane helix</keyword>
<evidence type="ECO:0000313" key="11">
    <source>
        <dbReference type="EMBL" id="RZN72254.1"/>
    </source>
</evidence>
<organism evidence="11 12">
    <name type="scientific">Candidatus Methanolliviera hydrocarbonicum</name>
    <dbReference type="NCBI Taxonomy" id="2491085"/>
    <lineage>
        <taxon>Archaea</taxon>
        <taxon>Methanobacteriati</taxon>
        <taxon>Methanobacteriota</taxon>
        <taxon>Candidatus Methanoliparia</taxon>
        <taxon>Candidatus Methanoliparales</taxon>
        <taxon>Candidatus Methanollivieraceae</taxon>
        <taxon>Candidatus Methanolliviera</taxon>
    </lineage>
</organism>
<dbReference type="InterPro" id="IPR000462">
    <property type="entry name" value="CDP-OH_P_trans"/>
</dbReference>
<dbReference type="InterPro" id="IPR043130">
    <property type="entry name" value="CDP-OH_PTrfase_TM_dom"/>
</dbReference>
<dbReference type="EC" id="2.7.8.34" evidence="5"/>
<comment type="similarity">
    <text evidence="2">In the C-terminal section; belongs to the CDP-alcohol phosphatidyltransferase class-I family.</text>
</comment>
<dbReference type="Gene3D" id="1.20.120.1760">
    <property type="match status" value="1"/>
</dbReference>
<dbReference type="Gene3D" id="3.90.550.10">
    <property type="entry name" value="Spore Coat Polysaccharide Biosynthesis Protein SpsA, Chain A"/>
    <property type="match status" value="1"/>
</dbReference>
<name>A0A520KZ75_9EURY</name>
<dbReference type="GO" id="GO:0008654">
    <property type="term" value="P:phospholipid biosynthetic process"/>
    <property type="evidence" value="ECO:0007669"/>
    <property type="project" value="InterPro"/>
</dbReference>
<dbReference type="PROSITE" id="PS00379">
    <property type="entry name" value="CDP_ALCOHOL_P_TRANSF"/>
    <property type="match status" value="1"/>
</dbReference>
<reference evidence="11 12" key="1">
    <citation type="journal article" date="2019" name="Nat. Microbiol.">
        <title>Wide diversity of methane and short-chain alkane metabolisms in uncultured archaea.</title>
        <authorList>
            <person name="Borrel G."/>
            <person name="Adam P.S."/>
            <person name="McKay L.J."/>
            <person name="Chen L.X."/>
            <person name="Sierra-Garcia I.N."/>
            <person name="Sieber C.M."/>
            <person name="Letourneur Q."/>
            <person name="Ghozlane A."/>
            <person name="Andersen G.L."/>
            <person name="Li W.J."/>
            <person name="Hallam S.J."/>
            <person name="Muyzer G."/>
            <person name="de Oliveira V.M."/>
            <person name="Inskeep W.P."/>
            <person name="Banfield J.F."/>
            <person name="Gribaldo S."/>
        </authorList>
    </citation>
    <scope>NUCLEOTIDE SEQUENCE [LARGE SCALE GENOMIC DNA]</scope>
    <source>
        <strain evidence="11">NM1b</strain>
    </source>
</reference>
<keyword evidence="10" id="KW-0812">Transmembrane</keyword>
<evidence type="ECO:0000256" key="8">
    <source>
        <dbReference type="ARBA" id="ARBA00049235"/>
    </source>
</evidence>
<evidence type="ECO:0000256" key="3">
    <source>
        <dbReference type="ARBA" id="ARBA00007897"/>
    </source>
</evidence>
<dbReference type="EC" id="2.7.7.74" evidence="4"/>
<evidence type="ECO:0000256" key="5">
    <source>
        <dbReference type="ARBA" id="ARBA00013268"/>
    </source>
</evidence>
<dbReference type="InterPro" id="IPR029044">
    <property type="entry name" value="Nucleotide-diphossugar_trans"/>
</dbReference>
<dbReference type="InterPro" id="IPR048254">
    <property type="entry name" value="CDP_ALCOHOL_P_TRANSF_CS"/>
</dbReference>
<evidence type="ECO:0000256" key="6">
    <source>
        <dbReference type="ARBA" id="ARBA00018322"/>
    </source>
</evidence>
<keyword evidence="7 9" id="KW-0808">Transferase</keyword>
<dbReference type="Pfam" id="PF01066">
    <property type="entry name" value="CDP-OH_P_transf"/>
    <property type="match status" value="1"/>
</dbReference>
<accession>A0A520KZ75</accession>
<evidence type="ECO:0000313" key="12">
    <source>
        <dbReference type="Proteomes" id="UP000320766"/>
    </source>
</evidence>
<proteinExistence type="inferred from homology"/>
<evidence type="ECO:0000256" key="7">
    <source>
        <dbReference type="ARBA" id="ARBA00022679"/>
    </source>
</evidence>
<comment type="catalytic activity">
    <reaction evidence="8">
        <text>CDP-1L-myo-inositol + 1D-myo-inositol 3-phosphate = bis(1L-myo-inositol) 3,1'-phosphate 1-phosphate + CMP + H(+)</text>
        <dbReference type="Rhea" id="RHEA:31327"/>
        <dbReference type="ChEBI" id="CHEBI:15378"/>
        <dbReference type="ChEBI" id="CHEBI:58401"/>
        <dbReference type="ChEBI" id="CHEBI:60377"/>
        <dbReference type="ChEBI" id="CHEBI:62573"/>
        <dbReference type="ChEBI" id="CHEBI:62576"/>
        <dbReference type="EC" id="2.7.8.34"/>
    </reaction>
</comment>
<feature type="transmembrane region" description="Helical" evidence="10">
    <location>
        <begin position="231"/>
        <end position="258"/>
    </location>
</feature>
<evidence type="ECO:0000256" key="4">
    <source>
        <dbReference type="ARBA" id="ARBA00012504"/>
    </source>
</evidence>
<dbReference type="AlphaFoldDB" id="A0A520KZ75"/>
<evidence type="ECO:0000256" key="9">
    <source>
        <dbReference type="RuleBase" id="RU003750"/>
    </source>
</evidence>
<feature type="transmembrane region" description="Helical" evidence="10">
    <location>
        <begin position="102"/>
        <end position="120"/>
    </location>
</feature>
<dbReference type="Proteomes" id="UP000320766">
    <property type="component" value="Unassembled WGS sequence"/>
</dbReference>
<evidence type="ECO:0000256" key="1">
    <source>
        <dbReference type="ARBA" id="ARBA00000729"/>
    </source>
</evidence>